<gene>
    <name evidence="1" type="ORF">FDP41_008471</name>
</gene>
<sequence length="133" mass="15090">MGPQQPPKGAQLVWQFCDGCGNNFSMYSLSNMLGLNNYLLIYDAISPMESCSGTYSGGTSYQKQLSPNEFQILDDAFEEMRKNTHDHCNGRFKGTGVFIKGQIKFMMRMGAFTQFETLIRTHNIDSPHHVNDY</sequence>
<dbReference type="EMBL" id="VFQX01000061">
    <property type="protein sequence ID" value="KAF0973264.1"/>
    <property type="molecule type" value="Genomic_DNA"/>
</dbReference>
<dbReference type="VEuPathDB" id="AmoebaDB:NF0032920"/>
<comment type="caution">
    <text evidence="1">The sequence shown here is derived from an EMBL/GenBank/DDBJ whole genome shotgun (WGS) entry which is preliminary data.</text>
</comment>
<evidence type="ECO:0000313" key="1">
    <source>
        <dbReference type="EMBL" id="KAF0973264.1"/>
    </source>
</evidence>
<dbReference type="AlphaFoldDB" id="A0A6A5BGW6"/>
<protein>
    <submittedName>
        <fullName evidence="1">Uncharacterized protein</fullName>
    </submittedName>
</protein>
<dbReference type="Proteomes" id="UP000444721">
    <property type="component" value="Unassembled WGS sequence"/>
</dbReference>
<reference evidence="1 2" key="1">
    <citation type="journal article" date="2019" name="Sci. Rep.">
        <title>Nanopore sequencing improves the draft genome of the human pathogenic amoeba Naegleria fowleri.</title>
        <authorList>
            <person name="Liechti N."/>
            <person name="Schurch N."/>
            <person name="Bruggmann R."/>
            <person name="Wittwer M."/>
        </authorList>
    </citation>
    <scope>NUCLEOTIDE SEQUENCE [LARGE SCALE GENOMIC DNA]</scope>
    <source>
        <strain evidence="1 2">ATCC 30894</strain>
    </source>
</reference>
<dbReference type="OrthoDB" id="10328269at2759"/>
<evidence type="ECO:0000313" key="2">
    <source>
        <dbReference type="Proteomes" id="UP000444721"/>
    </source>
</evidence>
<organism evidence="1 2">
    <name type="scientific">Naegleria fowleri</name>
    <name type="common">Brain eating amoeba</name>
    <dbReference type="NCBI Taxonomy" id="5763"/>
    <lineage>
        <taxon>Eukaryota</taxon>
        <taxon>Discoba</taxon>
        <taxon>Heterolobosea</taxon>
        <taxon>Tetramitia</taxon>
        <taxon>Eutetramitia</taxon>
        <taxon>Vahlkampfiidae</taxon>
        <taxon>Naegleria</taxon>
    </lineage>
</organism>
<dbReference type="VEuPathDB" id="AmoebaDB:FDP41_008471"/>
<accession>A0A6A5BGW6</accession>
<dbReference type="RefSeq" id="XP_044557977.1">
    <property type="nucleotide sequence ID" value="XM_044712328.1"/>
</dbReference>
<dbReference type="GeneID" id="68115689"/>
<keyword evidence="2" id="KW-1185">Reference proteome</keyword>
<proteinExistence type="predicted"/>
<name>A0A6A5BGW6_NAEFO</name>
<dbReference type="VEuPathDB" id="AmoebaDB:NfTy_093080"/>